<keyword evidence="2" id="KW-1185">Reference proteome</keyword>
<evidence type="ECO:0000313" key="2">
    <source>
        <dbReference type="Proteomes" id="UP001638806"/>
    </source>
</evidence>
<reference evidence="1" key="1">
    <citation type="submission" date="2024-12" db="EMBL/GenBank/DDBJ databases">
        <title>Comparative genomics and development of molecular markers within Purpureocillium lilacinum and among Purpureocillium species.</title>
        <authorList>
            <person name="Yeh Z.-Y."/>
            <person name="Ni N.-T."/>
            <person name="Lo P.-H."/>
            <person name="Mushyakhwo K."/>
            <person name="Lin C.-F."/>
            <person name="Nai Y.-S."/>
        </authorList>
    </citation>
    <scope>NUCLEOTIDE SEQUENCE</scope>
    <source>
        <strain evidence="1">NCHU-NPUST-175</strain>
    </source>
</reference>
<dbReference type="Proteomes" id="UP001638806">
    <property type="component" value="Unassembled WGS sequence"/>
</dbReference>
<proteinExistence type="predicted"/>
<protein>
    <submittedName>
        <fullName evidence="1">Uncharacterized protein</fullName>
    </submittedName>
</protein>
<accession>A0ACC4DA94</accession>
<gene>
    <name evidence="1" type="ORF">ACCO45_013109</name>
</gene>
<name>A0ACC4DA94_PURLI</name>
<dbReference type="EMBL" id="JBGNUJ010000012">
    <property type="protein sequence ID" value="KAL3953166.1"/>
    <property type="molecule type" value="Genomic_DNA"/>
</dbReference>
<comment type="caution">
    <text evidence="1">The sequence shown here is derived from an EMBL/GenBank/DDBJ whole genome shotgun (WGS) entry which is preliminary data.</text>
</comment>
<sequence>MSVVLDDIAASALRRGTLQKGQARDGGSAEKSSRRRRRHRGTEYVRTAMAAHSGDLLSHYVAYLRYSTASDRTFLLEKSEPGPAVARKGRRPTGGRVRMDRSTVSSAQLPSMPYAQCAPPPPRARLLSFGPSSTGEQTLPAPRAKRWIAAPRDVLPAPGPSPISRAVAVAAGRQLLAKCLAKQPLSSLHPLRGGTSIAHTRIHAYTHAYEPAGRDFSTTRAPVRRLGSGLDRDIGLGASPPEPNVTGRPTCYSPFTWTRRAMATYVFLRWAASQLISN</sequence>
<evidence type="ECO:0000313" key="1">
    <source>
        <dbReference type="EMBL" id="KAL3953166.1"/>
    </source>
</evidence>
<organism evidence="1 2">
    <name type="scientific">Purpureocillium lilacinum</name>
    <name type="common">Paecilomyces lilacinus</name>
    <dbReference type="NCBI Taxonomy" id="33203"/>
    <lineage>
        <taxon>Eukaryota</taxon>
        <taxon>Fungi</taxon>
        <taxon>Dikarya</taxon>
        <taxon>Ascomycota</taxon>
        <taxon>Pezizomycotina</taxon>
        <taxon>Sordariomycetes</taxon>
        <taxon>Hypocreomycetidae</taxon>
        <taxon>Hypocreales</taxon>
        <taxon>Ophiocordycipitaceae</taxon>
        <taxon>Purpureocillium</taxon>
    </lineage>
</organism>